<name>A0A4Q8ALH5_9MICO</name>
<dbReference type="EMBL" id="SHLC01000001">
    <property type="protein sequence ID" value="RZU65420.1"/>
    <property type="molecule type" value="Genomic_DNA"/>
</dbReference>
<dbReference type="InterPro" id="IPR036291">
    <property type="entry name" value="NAD(P)-bd_dom_sf"/>
</dbReference>
<reference evidence="2 3" key="1">
    <citation type="submission" date="2019-02" db="EMBL/GenBank/DDBJ databases">
        <title>Sequencing the genomes of 1000 actinobacteria strains.</title>
        <authorList>
            <person name="Klenk H.-P."/>
        </authorList>
    </citation>
    <scope>NUCLEOTIDE SEQUENCE [LARGE SCALE GENOMIC DNA]</scope>
    <source>
        <strain evidence="2 3">DSM 18319</strain>
    </source>
</reference>
<dbReference type="Pfam" id="PF13460">
    <property type="entry name" value="NAD_binding_10"/>
    <property type="match status" value="1"/>
</dbReference>
<dbReference type="SUPFAM" id="SSF51735">
    <property type="entry name" value="NAD(P)-binding Rossmann-fold domains"/>
    <property type="match status" value="1"/>
</dbReference>
<dbReference type="InterPro" id="IPR051207">
    <property type="entry name" value="ComplexI_NDUFA9_subunit"/>
</dbReference>
<dbReference type="RefSeq" id="WP_130505783.1">
    <property type="nucleotide sequence ID" value="NZ_SHLC01000001.1"/>
</dbReference>
<evidence type="ECO:0000259" key="1">
    <source>
        <dbReference type="Pfam" id="PF13460"/>
    </source>
</evidence>
<sequence>MNVLVTGGTGNLGRATVARLRAVDIEPRVLSRKHGPGLITGDLRTGDGLAAALDGVDTVLHLATGYRNDLDITRALLDAARARGGTAPRIVYISIVGVDAIPLGYYRGKLAAERAIEGSGLPFALLRATQFHTLIEQIFRAQRVLPVLVAPPFSAQPIAAGEVAQRLVELVHSGATGRAADIGGPEVRTAREFGEQYQAARSGRRAVRTLSIPGATVRAFRAGHNLVPGAPYGRQTFAESLAAH</sequence>
<dbReference type="PANTHER" id="PTHR12126">
    <property type="entry name" value="NADH-UBIQUINONE OXIDOREDUCTASE 39 KDA SUBUNIT-RELATED"/>
    <property type="match status" value="1"/>
</dbReference>
<dbReference type="OrthoDB" id="9771302at2"/>
<evidence type="ECO:0000313" key="3">
    <source>
        <dbReference type="Proteomes" id="UP000291483"/>
    </source>
</evidence>
<accession>A0A4Q8ALH5</accession>
<dbReference type="AlphaFoldDB" id="A0A4Q8ALH5"/>
<comment type="caution">
    <text evidence="2">The sequence shown here is derived from an EMBL/GenBank/DDBJ whole genome shotgun (WGS) entry which is preliminary data.</text>
</comment>
<dbReference type="Gene3D" id="3.40.50.720">
    <property type="entry name" value="NAD(P)-binding Rossmann-like Domain"/>
    <property type="match status" value="1"/>
</dbReference>
<dbReference type="Proteomes" id="UP000291483">
    <property type="component" value="Unassembled WGS sequence"/>
</dbReference>
<dbReference type="InterPro" id="IPR016040">
    <property type="entry name" value="NAD(P)-bd_dom"/>
</dbReference>
<gene>
    <name evidence="2" type="ORF">EV379_1754</name>
</gene>
<evidence type="ECO:0000313" key="2">
    <source>
        <dbReference type="EMBL" id="RZU65420.1"/>
    </source>
</evidence>
<dbReference type="GO" id="GO:0044877">
    <property type="term" value="F:protein-containing complex binding"/>
    <property type="evidence" value="ECO:0007669"/>
    <property type="project" value="TreeGrafter"/>
</dbReference>
<proteinExistence type="predicted"/>
<dbReference type="PANTHER" id="PTHR12126:SF11">
    <property type="entry name" value="NADH DEHYDROGENASE [UBIQUINONE] 1 ALPHA SUBCOMPLEX SUBUNIT 9, MITOCHONDRIAL"/>
    <property type="match status" value="1"/>
</dbReference>
<keyword evidence="3" id="KW-1185">Reference proteome</keyword>
<feature type="domain" description="NAD(P)-binding" evidence="1">
    <location>
        <begin position="7"/>
        <end position="172"/>
    </location>
</feature>
<organism evidence="2 3">
    <name type="scientific">Microterricola gilva</name>
    <dbReference type="NCBI Taxonomy" id="393267"/>
    <lineage>
        <taxon>Bacteria</taxon>
        <taxon>Bacillati</taxon>
        <taxon>Actinomycetota</taxon>
        <taxon>Actinomycetes</taxon>
        <taxon>Micrococcales</taxon>
        <taxon>Microbacteriaceae</taxon>
        <taxon>Microterricola</taxon>
    </lineage>
</organism>
<protein>
    <submittedName>
        <fullName evidence="2">Uncharacterized protein YbjT (DUF2867 family)</fullName>
    </submittedName>
</protein>